<evidence type="ECO:0000256" key="8">
    <source>
        <dbReference type="ARBA" id="ARBA00022932"/>
    </source>
</evidence>
<evidence type="ECO:0000256" key="3">
    <source>
        <dbReference type="ARBA" id="ARBA00022759"/>
    </source>
</evidence>
<dbReference type="SUPFAM" id="SSF53098">
    <property type="entry name" value="Ribonuclease H-like"/>
    <property type="match status" value="1"/>
</dbReference>
<dbReference type="InterPro" id="IPR057670">
    <property type="entry name" value="SH3_retrovirus"/>
</dbReference>
<evidence type="ECO:0000256" key="5">
    <source>
        <dbReference type="ARBA" id="ARBA00022842"/>
    </source>
</evidence>
<evidence type="ECO:0000256" key="4">
    <source>
        <dbReference type="ARBA" id="ARBA00022801"/>
    </source>
</evidence>
<dbReference type="EMBL" id="JARBHB010000003">
    <property type="protein sequence ID" value="KAJ8890551.1"/>
    <property type="molecule type" value="Genomic_DNA"/>
</dbReference>
<keyword evidence="9" id="KW-0233">DNA recombination</keyword>
<keyword evidence="12" id="KW-1185">Reference proteome</keyword>
<reference evidence="11 12" key="1">
    <citation type="submission" date="2023-02" db="EMBL/GenBank/DDBJ databases">
        <title>LHISI_Scaffold_Assembly.</title>
        <authorList>
            <person name="Stuart O.P."/>
            <person name="Cleave R."/>
            <person name="Magrath M.J.L."/>
            <person name="Mikheyev A.S."/>
        </authorList>
    </citation>
    <scope>NUCLEOTIDE SEQUENCE [LARGE SCALE GENOMIC DNA]</scope>
    <source>
        <strain evidence="11">Daus_M_001</strain>
        <tissue evidence="11">Leg muscle</tissue>
    </source>
</reference>
<keyword evidence="8" id="KW-0808">Transferase</keyword>
<dbReference type="Gene3D" id="3.30.420.10">
    <property type="entry name" value="Ribonuclease H-like superfamily/Ribonuclease H"/>
    <property type="match status" value="1"/>
</dbReference>
<keyword evidence="6" id="KW-0229">DNA integration</keyword>
<evidence type="ECO:0000313" key="12">
    <source>
        <dbReference type="Proteomes" id="UP001159363"/>
    </source>
</evidence>
<evidence type="ECO:0000313" key="11">
    <source>
        <dbReference type="EMBL" id="KAJ8890551.1"/>
    </source>
</evidence>
<organism evidence="11 12">
    <name type="scientific">Dryococelus australis</name>
    <dbReference type="NCBI Taxonomy" id="614101"/>
    <lineage>
        <taxon>Eukaryota</taxon>
        <taxon>Metazoa</taxon>
        <taxon>Ecdysozoa</taxon>
        <taxon>Arthropoda</taxon>
        <taxon>Hexapoda</taxon>
        <taxon>Insecta</taxon>
        <taxon>Pterygota</taxon>
        <taxon>Neoptera</taxon>
        <taxon>Polyneoptera</taxon>
        <taxon>Phasmatodea</taxon>
        <taxon>Verophasmatodea</taxon>
        <taxon>Anareolatae</taxon>
        <taxon>Phasmatidae</taxon>
        <taxon>Eurycanthinae</taxon>
        <taxon>Dryococelus</taxon>
    </lineage>
</organism>
<dbReference type="Pfam" id="PF25597">
    <property type="entry name" value="SH3_retrovirus"/>
    <property type="match status" value="1"/>
</dbReference>
<gene>
    <name evidence="11" type="ORF">PR048_010060</name>
</gene>
<keyword evidence="8" id="KW-0548">Nucleotidyltransferase</keyword>
<dbReference type="InterPro" id="IPR036397">
    <property type="entry name" value="RNaseH_sf"/>
</dbReference>
<dbReference type="PANTHER" id="PTHR42648:SF11">
    <property type="entry name" value="TRANSPOSON TY4-P GAG-POL POLYPROTEIN"/>
    <property type="match status" value="1"/>
</dbReference>
<feature type="domain" description="Integrase catalytic" evidence="10">
    <location>
        <begin position="61"/>
        <end position="188"/>
    </location>
</feature>
<dbReference type="PANTHER" id="PTHR42648">
    <property type="entry name" value="TRANSPOSASE, PUTATIVE-RELATED"/>
    <property type="match status" value="1"/>
</dbReference>
<accession>A0ABQ9I1N3</accession>
<keyword evidence="7" id="KW-0695">RNA-directed DNA polymerase</keyword>
<evidence type="ECO:0000256" key="9">
    <source>
        <dbReference type="ARBA" id="ARBA00023172"/>
    </source>
</evidence>
<protein>
    <recommendedName>
        <fullName evidence="10">Integrase catalytic domain-containing protein</fullName>
    </recommendedName>
</protein>
<keyword evidence="8" id="KW-0239">DNA-directed DNA polymerase</keyword>
<dbReference type="InterPro" id="IPR039537">
    <property type="entry name" value="Retrotran_Ty1/copia-like"/>
</dbReference>
<dbReference type="InterPro" id="IPR001584">
    <property type="entry name" value="Integrase_cat-core"/>
</dbReference>
<name>A0ABQ9I1N3_9NEOP</name>
<sequence length="304" mass="34543">MDGNEMIFMAFSGGSDVYLVSCQAYKTTGKIVKCDSVKSNLPTGMTTMKSAVTWHRRMGHLTSFPAVCDISSSYRDCGTCLKGETKKAGFTDSASRTSAVLVLVHSDIVGRITPLSIGGAEYFVVFMDGYSGWNFYKKKIKALQSDNRGEYIGKEFEKHLRDKGILHRKIVPYSPQQNGKAERLNQTLLNMTRSMLFEAVLPKRFWAEVLSTANEQFTFQLWYDKDFTVDDINHIYIFGCQVWAATLENWKLSSKADECLFLGFQEGIKGYRLCRLSDKRILVSRDMCFYEHTFPFKTPCPAKP</sequence>
<evidence type="ECO:0000256" key="1">
    <source>
        <dbReference type="ARBA" id="ARBA00022722"/>
    </source>
</evidence>
<keyword evidence="4" id="KW-0378">Hydrolase</keyword>
<keyword evidence="3" id="KW-0255">Endonuclease</keyword>
<keyword evidence="2" id="KW-0479">Metal-binding</keyword>
<evidence type="ECO:0000256" key="6">
    <source>
        <dbReference type="ARBA" id="ARBA00022908"/>
    </source>
</evidence>
<comment type="caution">
    <text evidence="11">The sequence shown here is derived from an EMBL/GenBank/DDBJ whole genome shotgun (WGS) entry which is preliminary data.</text>
</comment>
<evidence type="ECO:0000256" key="2">
    <source>
        <dbReference type="ARBA" id="ARBA00022723"/>
    </source>
</evidence>
<evidence type="ECO:0000256" key="7">
    <source>
        <dbReference type="ARBA" id="ARBA00022918"/>
    </source>
</evidence>
<dbReference type="PROSITE" id="PS50994">
    <property type="entry name" value="INTEGRASE"/>
    <property type="match status" value="1"/>
</dbReference>
<keyword evidence="5" id="KW-0460">Magnesium</keyword>
<dbReference type="Proteomes" id="UP001159363">
    <property type="component" value="Chromosome 3"/>
</dbReference>
<keyword evidence="1" id="KW-0540">Nuclease</keyword>
<evidence type="ECO:0000259" key="10">
    <source>
        <dbReference type="PROSITE" id="PS50994"/>
    </source>
</evidence>
<dbReference type="InterPro" id="IPR012337">
    <property type="entry name" value="RNaseH-like_sf"/>
</dbReference>
<proteinExistence type="predicted"/>